<evidence type="ECO:0000256" key="6">
    <source>
        <dbReference type="ARBA" id="ARBA00022801"/>
    </source>
</evidence>
<dbReference type="GO" id="GO:0004222">
    <property type="term" value="F:metalloendopeptidase activity"/>
    <property type="evidence" value="ECO:0007669"/>
    <property type="project" value="InterPro"/>
</dbReference>
<proteinExistence type="inferred from homology"/>
<evidence type="ECO:0000256" key="4">
    <source>
        <dbReference type="ARBA" id="ARBA00022723"/>
    </source>
</evidence>
<dbReference type="SUPFAM" id="SSF55486">
    <property type="entry name" value="Metalloproteases ('zincins'), catalytic domain"/>
    <property type="match status" value="1"/>
</dbReference>
<dbReference type="PATRIC" id="fig|1705394.5.peg.967"/>
<comment type="subcellular location">
    <subcellularLocation>
        <location evidence="8">Cytoplasm</location>
    </subcellularLocation>
</comment>
<evidence type="ECO:0000256" key="7">
    <source>
        <dbReference type="ARBA" id="ARBA00022833"/>
    </source>
</evidence>
<comment type="cofactor">
    <cofactor evidence="8">
        <name>Zn(2+)</name>
        <dbReference type="ChEBI" id="CHEBI:29105"/>
    </cofactor>
    <text evidence="8">Binds 1 zinc ion.</text>
</comment>
<gene>
    <name evidence="8" type="primary">ybeY</name>
    <name evidence="9" type="ORF">SP60_04830</name>
</gene>
<dbReference type="STRING" id="1705394.SP60_04830"/>
<dbReference type="PROSITE" id="PS01306">
    <property type="entry name" value="UPF0054"/>
    <property type="match status" value="1"/>
</dbReference>
<feature type="binding site" evidence="8">
    <location>
        <position position="119"/>
    </location>
    <ligand>
        <name>Zn(2+)</name>
        <dbReference type="ChEBI" id="CHEBI:29105"/>
        <note>catalytic</note>
    </ligand>
</feature>
<name>A0A0M4NWQ5_9GAMM</name>
<dbReference type="GO" id="GO:0006364">
    <property type="term" value="P:rRNA processing"/>
    <property type="evidence" value="ECO:0007669"/>
    <property type="project" value="UniProtKB-UniRule"/>
</dbReference>
<dbReference type="Proteomes" id="UP000058020">
    <property type="component" value="Chromosome"/>
</dbReference>
<dbReference type="Pfam" id="PF02130">
    <property type="entry name" value="YbeY"/>
    <property type="match status" value="1"/>
</dbReference>
<evidence type="ECO:0000256" key="3">
    <source>
        <dbReference type="ARBA" id="ARBA00022722"/>
    </source>
</evidence>
<dbReference type="NCBIfam" id="TIGR00043">
    <property type="entry name" value="rRNA maturation RNase YbeY"/>
    <property type="match status" value="1"/>
</dbReference>
<dbReference type="KEGG" id="tho:SP60_04830"/>
<dbReference type="Gene3D" id="3.40.390.30">
    <property type="entry name" value="Metalloproteases ('zincins'), catalytic domain"/>
    <property type="match status" value="1"/>
</dbReference>
<sequence>MIVIQNSIDVNSINEAEFSNTLQSVLDELNVSDSELLVRFVDKIEIQQLNKTYRHQDKATNVLSFPSDLPIEIEEAILGDVVICVAVVTEEAQAQGKTFENHLLHMAIHGTLHLLGFDHIEESDAEKMEALEVKILEKMQISNPYQ</sequence>
<keyword evidence="4 8" id="KW-0479">Metal-binding</keyword>
<comment type="function">
    <text evidence="8">Single strand-specific metallo-endoribonuclease involved in late-stage 70S ribosome quality control and in maturation of the 3' terminus of the 16S rRNA.</text>
</comment>
<evidence type="ECO:0000313" key="9">
    <source>
        <dbReference type="EMBL" id="ALE52593.1"/>
    </source>
</evidence>
<keyword evidence="3 8" id="KW-0540">Nuclease</keyword>
<evidence type="ECO:0000256" key="8">
    <source>
        <dbReference type="HAMAP-Rule" id="MF_00009"/>
    </source>
</evidence>
<keyword evidence="10" id="KW-1185">Reference proteome</keyword>
<accession>A0A0M4NWQ5</accession>
<keyword evidence="2 8" id="KW-0690">Ribosome biogenesis</keyword>
<organism evidence="9 10">
    <name type="scientific">Candidatus Thioglobus autotrophicus</name>
    <dbReference type="NCBI Taxonomy" id="1705394"/>
    <lineage>
        <taxon>Bacteria</taxon>
        <taxon>Pseudomonadati</taxon>
        <taxon>Pseudomonadota</taxon>
        <taxon>Gammaproteobacteria</taxon>
        <taxon>Candidatus Pseudothioglobaceae</taxon>
        <taxon>Candidatus Thioglobus</taxon>
    </lineage>
</organism>
<dbReference type="GO" id="GO:0005737">
    <property type="term" value="C:cytoplasm"/>
    <property type="evidence" value="ECO:0007669"/>
    <property type="project" value="UniProtKB-SubCell"/>
</dbReference>
<keyword evidence="6 8" id="KW-0378">Hydrolase</keyword>
<dbReference type="InterPro" id="IPR023091">
    <property type="entry name" value="MetalPrtase_cat_dom_sf_prd"/>
</dbReference>
<keyword evidence="8" id="KW-0698">rRNA processing</keyword>
<dbReference type="GO" id="GO:0008270">
    <property type="term" value="F:zinc ion binding"/>
    <property type="evidence" value="ECO:0007669"/>
    <property type="project" value="UniProtKB-UniRule"/>
</dbReference>
<dbReference type="AlphaFoldDB" id="A0A0M4NWQ5"/>
<feature type="binding site" evidence="8">
    <location>
        <position position="109"/>
    </location>
    <ligand>
        <name>Zn(2+)</name>
        <dbReference type="ChEBI" id="CHEBI:29105"/>
        <note>catalytic</note>
    </ligand>
</feature>
<keyword evidence="5 8" id="KW-0255">Endonuclease</keyword>
<evidence type="ECO:0000256" key="2">
    <source>
        <dbReference type="ARBA" id="ARBA00022517"/>
    </source>
</evidence>
<dbReference type="GO" id="GO:0004521">
    <property type="term" value="F:RNA endonuclease activity"/>
    <property type="evidence" value="ECO:0007669"/>
    <property type="project" value="UniProtKB-UniRule"/>
</dbReference>
<dbReference type="PANTHER" id="PTHR46986">
    <property type="entry name" value="ENDORIBONUCLEASE YBEY, CHLOROPLASTIC"/>
    <property type="match status" value="1"/>
</dbReference>
<evidence type="ECO:0000256" key="1">
    <source>
        <dbReference type="ARBA" id="ARBA00010875"/>
    </source>
</evidence>
<dbReference type="OrthoDB" id="9807740at2"/>
<evidence type="ECO:0000313" key="10">
    <source>
        <dbReference type="Proteomes" id="UP000058020"/>
    </source>
</evidence>
<dbReference type="PANTHER" id="PTHR46986:SF1">
    <property type="entry name" value="ENDORIBONUCLEASE YBEY, CHLOROPLASTIC"/>
    <property type="match status" value="1"/>
</dbReference>
<comment type="similarity">
    <text evidence="1 8">Belongs to the endoribonuclease YbeY family.</text>
</comment>
<dbReference type="InterPro" id="IPR020549">
    <property type="entry name" value="YbeY_CS"/>
</dbReference>
<feature type="binding site" evidence="8">
    <location>
        <position position="113"/>
    </location>
    <ligand>
        <name>Zn(2+)</name>
        <dbReference type="ChEBI" id="CHEBI:29105"/>
        <note>catalytic</note>
    </ligand>
</feature>
<keyword evidence="7 8" id="KW-0862">Zinc</keyword>
<evidence type="ECO:0000256" key="5">
    <source>
        <dbReference type="ARBA" id="ARBA00022759"/>
    </source>
</evidence>
<dbReference type="EC" id="3.1.-.-" evidence="8"/>
<dbReference type="RefSeq" id="WP_053951549.1">
    <property type="nucleotide sequence ID" value="NZ_CP010552.1"/>
</dbReference>
<dbReference type="EMBL" id="CP010552">
    <property type="protein sequence ID" value="ALE52593.1"/>
    <property type="molecule type" value="Genomic_DNA"/>
</dbReference>
<keyword evidence="8" id="KW-0963">Cytoplasm</keyword>
<protein>
    <recommendedName>
        <fullName evidence="8">Endoribonuclease YbeY</fullName>
        <ecNumber evidence="8">3.1.-.-</ecNumber>
    </recommendedName>
</protein>
<reference evidence="9 10" key="1">
    <citation type="journal article" date="2015" name="Genome Announc.">
        <title>Genome Sequence of 'Candidatus Thioglobus autotrophica' Strain EF1, a Chemoautotroph from the SUP05 Clade of Marine Gammaproteobacteria.</title>
        <authorList>
            <person name="Shah V."/>
            <person name="Morris R.M."/>
        </authorList>
    </citation>
    <scope>NUCLEOTIDE SEQUENCE [LARGE SCALE GENOMIC DNA]</scope>
    <source>
        <strain evidence="9 10">EF1</strain>
    </source>
</reference>
<dbReference type="InterPro" id="IPR002036">
    <property type="entry name" value="YbeY"/>
</dbReference>
<dbReference type="HAMAP" id="MF_00009">
    <property type="entry name" value="Endoribonucl_YbeY"/>
    <property type="match status" value="1"/>
</dbReference>